<dbReference type="AlphaFoldDB" id="A0AA39JI75"/>
<evidence type="ECO:0000313" key="3">
    <source>
        <dbReference type="Proteomes" id="UP001175211"/>
    </source>
</evidence>
<sequence>MRSVKIHNQISQFGGEEPNRLLPSSASPSSSWNQSLRCGGTPVVDGLGLSSSGSTRKTAPNLLHPDLRNPGGKKALRWWCWYMFGNAMQRPALISHRRIPNESTVVNDTKQGGDGPRDDVAVERFNAHFPMPDKENQIAIGGPRMLYGNSIQVDAGDMLRGRIVIYVDLQRSHPCRRGSLGIHDEDVGLNNLPSPGPDSVYPYGIITSMGVHGERQQ</sequence>
<protein>
    <submittedName>
        <fullName evidence="2">Uncharacterized protein</fullName>
    </submittedName>
</protein>
<evidence type="ECO:0000256" key="1">
    <source>
        <dbReference type="SAM" id="MobiDB-lite"/>
    </source>
</evidence>
<feature type="region of interest" description="Disordered" evidence="1">
    <location>
        <begin position="1"/>
        <end position="66"/>
    </location>
</feature>
<organism evidence="2 3">
    <name type="scientific">Armillaria tabescens</name>
    <name type="common">Ringless honey mushroom</name>
    <name type="synonym">Agaricus tabescens</name>
    <dbReference type="NCBI Taxonomy" id="1929756"/>
    <lineage>
        <taxon>Eukaryota</taxon>
        <taxon>Fungi</taxon>
        <taxon>Dikarya</taxon>
        <taxon>Basidiomycota</taxon>
        <taxon>Agaricomycotina</taxon>
        <taxon>Agaricomycetes</taxon>
        <taxon>Agaricomycetidae</taxon>
        <taxon>Agaricales</taxon>
        <taxon>Marasmiineae</taxon>
        <taxon>Physalacriaceae</taxon>
        <taxon>Desarmillaria</taxon>
    </lineage>
</organism>
<name>A0AA39JI75_ARMTA</name>
<reference evidence="2" key="1">
    <citation type="submission" date="2023-06" db="EMBL/GenBank/DDBJ databases">
        <authorList>
            <consortium name="Lawrence Berkeley National Laboratory"/>
            <person name="Ahrendt S."/>
            <person name="Sahu N."/>
            <person name="Indic B."/>
            <person name="Wong-Bajracharya J."/>
            <person name="Merenyi Z."/>
            <person name="Ke H.-M."/>
            <person name="Monk M."/>
            <person name="Kocsube S."/>
            <person name="Drula E."/>
            <person name="Lipzen A."/>
            <person name="Balint B."/>
            <person name="Henrissat B."/>
            <person name="Andreopoulos B."/>
            <person name="Martin F.M."/>
            <person name="Harder C.B."/>
            <person name="Rigling D."/>
            <person name="Ford K.L."/>
            <person name="Foster G.D."/>
            <person name="Pangilinan J."/>
            <person name="Papanicolaou A."/>
            <person name="Barry K."/>
            <person name="LaButti K."/>
            <person name="Viragh M."/>
            <person name="Koriabine M."/>
            <person name="Yan M."/>
            <person name="Riley R."/>
            <person name="Champramary S."/>
            <person name="Plett K.L."/>
            <person name="Tsai I.J."/>
            <person name="Slot J."/>
            <person name="Sipos G."/>
            <person name="Plett J."/>
            <person name="Nagy L.G."/>
            <person name="Grigoriev I.V."/>
        </authorList>
    </citation>
    <scope>NUCLEOTIDE SEQUENCE</scope>
    <source>
        <strain evidence="2">CCBAS 213</strain>
    </source>
</reference>
<feature type="compositionally biased region" description="Polar residues" evidence="1">
    <location>
        <begin position="1"/>
        <end position="12"/>
    </location>
</feature>
<dbReference type="Proteomes" id="UP001175211">
    <property type="component" value="Unassembled WGS sequence"/>
</dbReference>
<dbReference type="RefSeq" id="XP_060324128.1">
    <property type="nucleotide sequence ID" value="XM_060470232.1"/>
</dbReference>
<gene>
    <name evidence="2" type="ORF">EV420DRAFT_1485528</name>
</gene>
<dbReference type="EMBL" id="JAUEPS010000067">
    <property type="protein sequence ID" value="KAK0441789.1"/>
    <property type="molecule type" value="Genomic_DNA"/>
</dbReference>
<accession>A0AA39JI75</accession>
<comment type="caution">
    <text evidence="2">The sequence shown here is derived from an EMBL/GenBank/DDBJ whole genome shotgun (WGS) entry which is preliminary data.</text>
</comment>
<dbReference type="GeneID" id="85353780"/>
<evidence type="ECO:0000313" key="2">
    <source>
        <dbReference type="EMBL" id="KAK0441789.1"/>
    </source>
</evidence>
<proteinExistence type="predicted"/>
<keyword evidence="3" id="KW-1185">Reference proteome</keyword>